<protein>
    <submittedName>
        <fullName evidence="2">Uncharacterized protein</fullName>
    </submittedName>
</protein>
<comment type="caution">
    <text evidence="2">The sequence shown here is derived from an EMBL/GenBank/DDBJ whole genome shotgun (WGS) entry which is preliminary data.</text>
</comment>
<evidence type="ECO:0000256" key="1">
    <source>
        <dbReference type="SAM" id="MobiDB-lite"/>
    </source>
</evidence>
<dbReference type="OrthoDB" id="10521205at2759"/>
<sequence length="145" mass="16404">MEMNLDSDKITDKTTTPRATTPQPTRRCLRLQEVSTSLQRLSIFVQGAEFTLTSLQRFGTFDNDDPHVKQTLDSLHEYTSLQAQAEGEYASLLPCDTSGCPYHVSPHNTPSKDSINSETDMELERINCNKRKDNDDVLSRPLLEN</sequence>
<feature type="compositionally biased region" description="Basic and acidic residues" evidence="1">
    <location>
        <begin position="1"/>
        <end position="12"/>
    </location>
</feature>
<evidence type="ECO:0000313" key="2">
    <source>
        <dbReference type="EMBL" id="GFR14715.1"/>
    </source>
</evidence>
<reference evidence="2" key="1">
    <citation type="submission" date="2020-07" db="EMBL/GenBank/DDBJ databases">
        <title>Multicomponent nature underlies the extraordinary mechanical properties of spider dragline silk.</title>
        <authorList>
            <person name="Kono N."/>
            <person name="Nakamura H."/>
            <person name="Mori M."/>
            <person name="Yoshida Y."/>
            <person name="Ohtoshi R."/>
            <person name="Malay A.D."/>
            <person name="Moran D.A.P."/>
            <person name="Tomita M."/>
            <person name="Numata K."/>
            <person name="Arakawa K."/>
        </authorList>
    </citation>
    <scope>NUCLEOTIDE SEQUENCE</scope>
</reference>
<proteinExistence type="predicted"/>
<evidence type="ECO:0000313" key="3">
    <source>
        <dbReference type="Proteomes" id="UP000887116"/>
    </source>
</evidence>
<dbReference type="AlphaFoldDB" id="A0A8X6J0G5"/>
<feature type="region of interest" description="Disordered" evidence="1">
    <location>
        <begin position="1"/>
        <end position="24"/>
    </location>
</feature>
<dbReference type="Proteomes" id="UP000887116">
    <property type="component" value="Unassembled WGS sequence"/>
</dbReference>
<organism evidence="2 3">
    <name type="scientific">Trichonephila clavata</name>
    <name type="common">Joro spider</name>
    <name type="synonym">Nephila clavata</name>
    <dbReference type="NCBI Taxonomy" id="2740835"/>
    <lineage>
        <taxon>Eukaryota</taxon>
        <taxon>Metazoa</taxon>
        <taxon>Ecdysozoa</taxon>
        <taxon>Arthropoda</taxon>
        <taxon>Chelicerata</taxon>
        <taxon>Arachnida</taxon>
        <taxon>Araneae</taxon>
        <taxon>Araneomorphae</taxon>
        <taxon>Entelegynae</taxon>
        <taxon>Araneoidea</taxon>
        <taxon>Nephilidae</taxon>
        <taxon>Trichonephila</taxon>
    </lineage>
</organism>
<keyword evidence="3" id="KW-1185">Reference proteome</keyword>
<feature type="compositionally biased region" description="Low complexity" evidence="1">
    <location>
        <begin position="14"/>
        <end position="24"/>
    </location>
</feature>
<accession>A0A8X6J0G5</accession>
<dbReference type="EMBL" id="BMAO01037015">
    <property type="protein sequence ID" value="GFR14715.1"/>
    <property type="molecule type" value="Genomic_DNA"/>
</dbReference>
<name>A0A8X6J0G5_TRICU</name>
<gene>
    <name evidence="2" type="ORF">TNCT_256911</name>
</gene>